<protein>
    <submittedName>
        <fullName evidence="3">Uncharacterized protein</fullName>
    </submittedName>
</protein>
<dbReference type="Proteomes" id="UP000266841">
    <property type="component" value="Unassembled WGS sequence"/>
</dbReference>
<evidence type="ECO:0000256" key="1">
    <source>
        <dbReference type="SAM" id="MobiDB-lite"/>
    </source>
</evidence>
<accession>K0T075</accession>
<name>K0T075_THAOC</name>
<evidence type="ECO:0000313" key="3">
    <source>
        <dbReference type="EMBL" id="EJK72043.1"/>
    </source>
</evidence>
<keyword evidence="2" id="KW-0812">Transmembrane</keyword>
<keyword evidence="2" id="KW-1133">Transmembrane helix</keyword>
<feature type="region of interest" description="Disordered" evidence="1">
    <location>
        <begin position="1"/>
        <end position="31"/>
    </location>
</feature>
<organism evidence="3 4">
    <name type="scientific">Thalassiosira oceanica</name>
    <name type="common">Marine diatom</name>
    <dbReference type="NCBI Taxonomy" id="159749"/>
    <lineage>
        <taxon>Eukaryota</taxon>
        <taxon>Sar</taxon>
        <taxon>Stramenopiles</taxon>
        <taxon>Ochrophyta</taxon>
        <taxon>Bacillariophyta</taxon>
        <taxon>Coscinodiscophyceae</taxon>
        <taxon>Thalassiosirophycidae</taxon>
        <taxon>Thalassiosirales</taxon>
        <taxon>Thalassiosiraceae</taxon>
        <taxon>Thalassiosira</taxon>
    </lineage>
</organism>
<gene>
    <name evidence="3" type="ORF">THAOC_06465</name>
</gene>
<keyword evidence="4" id="KW-1185">Reference proteome</keyword>
<sequence>MPRTDRAKTAAEFGPKVVHPPTQKGKWPKQPEAAPLLTSAGRKLPAGRCSLRREGSFQRAAAHFGGNFGGKTLGAAPLLTDKLGVGDHYGELVLAEAPMDVGDGLDPPRIGRGHSQKRMPLLPNDTGELSTEGGSAYHATADQYPLKKALPGLAGIVLIIGIGVWSVQLIWAYPVVAGGVTNSFDEARPWFWPDLAEVIGEPGMVSPPQPVDELGSRDPYGPVKITQDLQVQGFLEQAGHALIE</sequence>
<evidence type="ECO:0000256" key="2">
    <source>
        <dbReference type="SAM" id="Phobius"/>
    </source>
</evidence>
<comment type="caution">
    <text evidence="3">The sequence shown here is derived from an EMBL/GenBank/DDBJ whole genome shotgun (WGS) entry which is preliminary data.</text>
</comment>
<proteinExistence type="predicted"/>
<reference evidence="3 4" key="1">
    <citation type="journal article" date="2012" name="Genome Biol.">
        <title>Genome and low-iron response of an oceanic diatom adapted to chronic iron limitation.</title>
        <authorList>
            <person name="Lommer M."/>
            <person name="Specht M."/>
            <person name="Roy A.S."/>
            <person name="Kraemer L."/>
            <person name="Andreson R."/>
            <person name="Gutowska M.A."/>
            <person name="Wolf J."/>
            <person name="Bergner S.V."/>
            <person name="Schilhabel M.B."/>
            <person name="Klostermeier U.C."/>
            <person name="Beiko R.G."/>
            <person name="Rosenstiel P."/>
            <person name="Hippler M."/>
            <person name="Laroche J."/>
        </authorList>
    </citation>
    <scope>NUCLEOTIDE SEQUENCE [LARGE SCALE GENOMIC DNA]</scope>
    <source>
        <strain evidence="3 4">CCMP1005</strain>
    </source>
</reference>
<keyword evidence="2" id="KW-0472">Membrane</keyword>
<evidence type="ECO:0000313" key="4">
    <source>
        <dbReference type="Proteomes" id="UP000266841"/>
    </source>
</evidence>
<dbReference type="EMBL" id="AGNL01006436">
    <property type="protein sequence ID" value="EJK72043.1"/>
    <property type="molecule type" value="Genomic_DNA"/>
</dbReference>
<dbReference type="AlphaFoldDB" id="K0T075"/>
<feature type="transmembrane region" description="Helical" evidence="2">
    <location>
        <begin position="153"/>
        <end position="173"/>
    </location>
</feature>